<dbReference type="EMBL" id="RQVQ01000004">
    <property type="protein sequence ID" value="RRJ92620.1"/>
    <property type="molecule type" value="Genomic_DNA"/>
</dbReference>
<name>A0A3P3WC41_9FLAO</name>
<dbReference type="RefSeq" id="WP_125016965.1">
    <property type="nucleotide sequence ID" value="NZ_RQVQ01000004.1"/>
</dbReference>
<gene>
    <name evidence="1" type="ORF">EG240_02190</name>
</gene>
<dbReference type="OrthoDB" id="1376969at2"/>
<dbReference type="PROSITE" id="PS51257">
    <property type="entry name" value="PROKAR_LIPOPROTEIN"/>
    <property type="match status" value="1"/>
</dbReference>
<proteinExistence type="predicted"/>
<accession>A0A3P3WC41</accession>
<organism evidence="1 2">
    <name type="scientific">Paenimyroides tangerinum</name>
    <dbReference type="NCBI Taxonomy" id="2488728"/>
    <lineage>
        <taxon>Bacteria</taxon>
        <taxon>Pseudomonadati</taxon>
        <taxon>Bacteroidota</taxon>
        <taxon>Flavobacteriia</taxon>
        <taxon>Flavobacteriales</taxon>
        <taxon>Flavobacteriaceae</taxon>
        <taxon>Paenimyroides</taxon>
    </lineage>
</organism>
<sequence>MKKAILLTILSIIAISCNNDDNSQNPSDNNQILKLKEYRGMDYKTYYYNQNGFVDSISVIGGGMLPTNIQTKFHFNSENKLVSTERWIQIVIHEESLYENDIYEYNTENLISIKKTFDENNSLIRTANYSYNSDGYLTYGNQTYSNGNLVQDNGIIYTYDNNKNPFYDLYPLAYIRMNQINKNNTLTSGNSSEIFLSFTYFYNENSYPISYQMTPGIADLEDQAQYIYY</sequence>
<comment type="caution">
    <text evidence="1">The sequence shown here is derived from an EMBL/GenBank/DDBJ whole genome shotgun (WGS) entry which is preliminary data.</text>
</comment>
<evidence type="ECO:0000313" key="2">
    <source>
        <dbReference type="Proteomes" id="UP000275719"/>
    </source>
</evidence>
<protein>
    <submittedName>
        <fullName evidence="1">Uncharacterized protein</fullName>
    </submittedName>
</protein>
<dbReference type="Proteomes" id="UP000275719">
    <property type="component" value="Unassembled WGS sequence"/>
</dbReference>
<reference evidence="1 2" key="1">
    <citation type="submission" date="2018-11" db="EMBL/GenBank/DDBJ databases">
        <title>Flavobacterium sp. nov., YIM 102701-2 draft genome.</title>
        <authorList>
            <person name="Li G."/>
            <person name="Jiang Y."/>
        </authorList>
    </citation>
    <scope>NUCLEOTIDE SEQUENCE [LARGE SCALE GENOMIC DNA]</scope>
    <source>
        <strain evidence="1 2">YIM 102701-2</strain>
    </source>
</reference>
<keyword evidence="2" id="KW-1185">Reference proteome</keyword>
<evidence type="ECO:0000313" key="1">
    <source>
        <dbReference type="EMBL" id="RRJ92620.1"/>
    </source>
</evidence>
<dbReference type="AlphaFoldDB" id="A0A3P3WC41"/>